<dbReference type="SUPFAM" id="SSF47459">
    <property type="entry name" value="HLH, helix-loop-helix DNA-binding domain"/>
    <property type="match status" value="1"/>
</dbReference>
<gene>
    <name evidence="5" type="ORF">KP509_09G007100</name>
</gene>
<dbReference type="EMBL" id="CM035414">
    <property type="protein sequence ID" value="KAH7428562.1"/>
    <property type="molecule type" value="Genomic_DNA"/>
</dbReference>
<organism evidence="5 6">
    <name type="scientific">Ceratopteris richardii</name>
    <name type="common">Triangle waterfern</name>
    <dbReference type="NCBI Taxonomy" id="49495"/>
    <lineage>
        <taxon>Eukaryota</taxon>
        <taxon>Viridiplantae</taxon>
        <taxon>Streptophyta</taxon>
        <taxon>Embryophyta</taxon>
        <taxon>Tracheophyta</taxon>
        <taxon>Polypodiopsida</taxon>
        <taxon>Polypodiidae</taxon>
        <taxon>Polypodiales</taxon>
        <taxon>Pteridineae</taxon>
        <taxon>Pteridaceae</taxon>
        <taxon>Parkerioideae</taxon>
        <taxon>Ceratopteris</taxon>
    </lineage>
</organism>
<dbReference type="Gene3D" id="4.10.280.10">
    <property type="entry name" value="Helix-loop-helix DNA-binding domain"/>
    <property type="match status" value="1"/>
</dbReference>
<comment type="caution">
    <text evidence="5">The sequence shown here is derived from an EMBL/GenBank/DDBJ whole genome shotgun (WGS) entry which is preliminary data.</text>
</comment>
<dbReference type="SMART" id="SM00353">
    <property type="entry name" value="HLH"/>
    <property type="match status" value="1"/>
</dbReference>
<dbReference type="Proteomes" id="UP000825935">
    <property type="component" value="Chromosome 9"/>
</dbReference>
<evidence type="ECO:0000313" key="5">
    <source>
        <dbReference type="EMBL" id="KAH7428562.1"/>
    </source>
</evidence>
<dbReference type="PANTHER" id="PTHR46266:SF4">
    <property type="entry name" value="TRANSCRIPTION FACTOR TT8"/>
    <property type="match status" value="1"/>
</dbReference>
<evidence type="ECO:0000259" key="4">
    <source>
        <dbReference type="PROSITE" id="PS50888"/>
    </source>
</evidence>
<feature type="compositionally biased region" description="Low complexity" evidence="3">
    <location>
        <begin position="269"/>
        <end position="279"/>
    </location>
</feature>
<dbReference type="InterPro" id="IPR036638">
    <property type="entry name" value="HLH_DNA-bd_sf"/>
</dbReference>
<dbReference type="Pfam" id="PF00010">
    <property type="entry name" value="HLH"/>
    <property type="match status" value="1"/>
</dbReference>
<sequence length="369" mass="41406">MESFTGSDPIDAGSALFRASFADYYCQQPIRKQNQIYMTYDSLPALLSDSTCPLLYSSSASDFVSSLPRDPFHLSFHDPQMSHDLFAQPAAQVYQFTNNNHISRSEGAVSGYHAPIIPTDSQNDIANAVIEAPVSSQLNRSHISHEPSVHIHSLANSIMQVNPLVDTYSHDIFTPVGRIDHRMDFDKPTDVPQCSNFQKWGRQSPTTAETSTMRGTLNMCSPKYVLRMHLPMLAEKMQQQASKAALPCALVTNGIGTGATQHRQVVSVDSDSISSGNSSGDHHQQQRNDVNDLAAINHMYAERRRRKRQRDCFAELRTIVPNIKKRDKVAVLEHTITFIKELQRKVDELERLHSLRDELLTGDVGMLMR</sequence>
<evidence type="ECO:0000313" key="6">
    <source>
        <dbReference type="Proteomes" id="UP000825935"/>
    </source>
</evidence>
<keyword evidence="6" id="KW-1185">Reference proteome</keyword>
<dbReference type="OrthoDB" id="690068at2759"/>
<dbReference type="InterPro" id="IPR011598">
    <property type="entry name" value="bHLH_dom"/>
</dbReference>
<dbReference type="GO" id="GO:0046983">
    <property type="term" value="F:protein dimerization activity"/>
    <property type="evidence" value="ECO:0007669"/>
    <property type="project" value="InterPro"/>
</dbReference>
<dbReference type="PANTHER" id="PTHR46266">
    <property type="entry name" value="TRANSCRIPTION FACTOR TT8"/>
    <property type="match status" value="1"/>
</dbReference>
<evidence type="ECO:0000256" key="3">
    <source>
        <dbReference type="SAM" id="MobiDB-lite"/>
    </source>
</evidence>
<keyword evidence="2" id="KW-0804">Transcription</keyword>
<evidence type="ECO:0000256" key="2">
    <source>
        <dbReference type="ARBA" id="ARBA00023163"/>
    </source>
</evidence>
<feature type="compositionally biased region" description="Basic and acidic residues" evidence="3">
    <location>
        <begin position="280"/>
        <end position="290"/>
    </location>
</feature>
<proteinExistence type="predicted"/>
<feature type="region of interest" description="Disordered" evidence="3">
    <location>
        <begin position="269"/>
        <end position="291"/>
    </location>
</feature>
<keyword evidence="1" id="KW-0805">Transcription regulation</keyword>
<name>A0A8T2TZY9_CERRI</name>
<reference evidence="5" key="1">
    <citation type="submission" date="2021-08" db="EMBL/GenBank/DDBJ databases">
        <title>WGS assembly of Ceratopteris richardii.</title>
        <authorList>
            <person name="Marchant D.B."/>
            <person name="Chen G."/>
            <person name="Jenkins J."/>
            <person name="Shu S."/>
            <person name="Leebens-Mack J."/>
            <person name="Grimwood J."/>
            <person name="Schmutz J."/>
            <person name="Soltis P."/>
            <person name="Soltis D."/>
            <person name="Chen Z.-H."/>
        </authorList>
    </citation>
    <scope>NUCLEOTIDE SEQUENCE</scope>
    <source>
        <strain evidence="5">Whitten #5841</strain>
        <tissue evidence="5">Leaf</tissue>
    </source>
</reference>
<dbReference type="PROSITE" id="PS50888">
    <property type="entry name" value="BHLH"/>
    <property type="match status" value="1"/>
</dbReference>
<evidence type="ECO:0000256" key="1">
    <source>
        <dbReference type="ARBA" id="ARBA00023015"/>
    </source>
</evidence>
<feature type="domain" description="BHLH" evidence="4">
    <location>
        <begin position="293"/>
        <end position="342"/>
    </location>
</feature>
<accession>A0A8T2TZY9</accession>
<protein>
    <recommendedName>
        <fullName evidence="4">BHLH domain-containing protein</fullName>
    </recommendedName>
</protein>
<dbReference type="AlphaFoldDB" id="A0A8T2TZY9"/>